<accession>A0ABW0HMJ8</accession>
<sequence>MVMKKASTGAFETLYEEWLKRQLRGCSGERRRILASGLKHASKAFLTSVWWPAFSHFNGLSPECEVKDFKDGFRYIDFVWTLPGAMIAIEIDGYGPHWRNIDRWKFADHLFRQNHLILDDWKVIRLSYDDIIEHPRKCQQLFLHVLGKWGLGYRLSDAAANIPDPVDRAIMDFASRTSTPFSPAQAAKALGWKPVTIARHMNRLALAGLLLSARPGVKRIRKYILAPAK</sequence>
<comment type="caution">
    <text evidence="1">The sequence shown here is derived from an EMBL/GenBank/DDBJ whole genome shotgun (WGS) entry which is preliminary data.</text>
</comment>
<name>A0ABW0HMJ8_9BACL</name>
<evidence type="ECO:0000313" key="2">
    <source>
        <dbReference type="Proteomes" id="UP001596113"/>
    </source>
</evidence>
<evidence type="ECO:0000313" key="1">
    <source>
        <dbReference type="EMBL" id="MFC5401598.1"/>
    </source>
</evidence>
<dbReference type="EMBL" id="JBHSMI010000003">
    <property type="protein sequence ID" value="MFC5401598.1"/>
    <property type="molecule type" value="Genomic_DNA"/>
</dbReference>
<reference evidence="2" key="1">
    <citation type="journal article" date="2019" name="Int. J. Syst. Evol. Microbiol.">
        <title>The Global Catalogue of Microorganisms (GCM) 10K type strain sequencing project: providing services to taxonomists for standard genome sequencing and annotation.</title>
        <authorList>
            <consortium name="The Broad Institute Genomics Platform"/>
            <consortium name="The Broad Institute Genome Sequencing Center for Infectious Disease"/>
            <person name="Wu L."/>
            <person name="Ma J."/>
        </authorList>
    </citation>
    <scope>NUCLEOTIDE SEQUENCE [LARGE SCALE GENOMIC DNA]</scope>
    <source>
        <strain evidence="2">CGMCC 1.18575</strain>
    </source>
</reference>
<dbReference type="GO" id="GO:0003677">
    <property type="term" value="F:DNA binding"/>
    <property type="evidence" value="ECO:0007669"/>
    <property type="project" value="UniProtKB-KW"/>
</dbReference>
<dbReference type="RefSeq" id="WP_378129303.1">
    <property type="nucleotide sequence ID" value="NZ_JBHSMI010000003.1"/>
</dbReference>
<dbReference type="Proteomes" id="UP001596113">
    <property type="component" value="Unassembled WGS sequence"/>
</dbReference>
<gene>
    <name evidence="1" type="ORF">ACFPOF_02530</name>
</gene>
<protein>
    <submittedName>
        <fullName evidence="1">DNA-binding response regulator</fullName>
    </submittedName>
</protein>
<keyword evidence="1" id="KW-0238">DNA-binding</keyword>
<organism evidence="1 2">
    <name type="scientific">Cohnella soli</name>
    <dbReference type="NCBI Taxonomy" id="425005"/>
    <lineage>
        <taxon>Bacteria</taxon>
        <taxon>Bacillati</taxon>
        <taxon>Bacillota</taxon>
        <taxon>Bacilli</taxon>
        <taxon>Bacillales</taxon>
        <taxon>Paenibacillaceae</taxon>
        <taxon>Cohnella</taxon>
    </lineage>
</organism>
<keyword evidence="2" id="KW-1185">Reference proteome</keyword>
<proteinExistence type="predicted"/>